<dbReference type="OrthoDB" id="9769598at2"/>
<dbReference type="GO" id="GO:0017001">
    <property type="term" value="P:antibiotic catabolic process"/>
    <property type="evidence" value="ECO:0007669"/>
    <property type="project" value="UniProtKB-ARBA"/>
</dbReference>
<reference evidence="4 5" key="1">
    <citation type="journal article" date="2012" name="J. Bacteriol.">
        <title>Genome sequence of an alkane-degrading bacterium, Alcanivorax pacificus type strain W11-5, isolated from deep sea sediment.</title>
        <authorList>
            <person name="Lai Q."/>
            <person name="Shao Z."/>
        </authorList>
    </citation>
    <scope>NUCLEOTIDE SEQUENCE [LARGE SCALE GENOMIC DNA]</scope>
    <source>
        <strain evidence="4 5">W11-5</strain>
    </source>
</reference>
<accession>A0A0B4XNI7</accession>
<keyword evidence="2" id="KW-0732">Signal</keyword>
<dbReference type="Gene3D" id="3.60.15.10">
    <property type="entry name" value="Ribonuclease Z/Hydroxyacylglutathione hydrolase-like"/>
    <property type="match status" value="1"/>
</dbReference>
<dbReference type="EMBL" id="CP004387">
    <property type="protein sequence ID" value="AJD47862.1"/>
    <property type="molecule type" value="Genomic_DNA"/>
</dbReference>
<feature type="domain" description="Metallo-beta-lactamase" evidence="3">
    <location>
        <begin position="55"/>
        <end position="236"/>
    </location>
</feature>
<evidence type="ECO:0000313" key="5">
    <source>
        <dbReference type="Proteomes" id="UP000006764"/>
    </source>
</evidence>
<protein>
    <submittedName>
        <fullName evidence="4">Hydrolase</fullName>
    </submittedName>
</protein>
<dbReference type="SMART" id="SM00849">
    <property type="entry name" value="Lactamase_B"/>
    <property type="match status" value="1"/>
</dbReference>
<dbReference type="CDD" id="cd16282">
    <property type="entry name" value="metallo-hydrolase-like_MBL-fold"/>
    <property type="match status" value="1"/>
</dbReference>
<name>A0A0B4XNI7_9GAMM</name>
<sequence>MATCWNRISDRASLLLALCLSCVPAHALTPLPVAPGTWMVQGAAEEFDRRNSGDISNSAFIITAGGVVVIDTGSTLAYGQALRSAIAGLTELPVRWVINTHHHPDHVFGNAAFSDARIMALPGTITALERDATAFLGTLHARLGDAAQGTRVRLPDTPVSEGALDLDGYVLHLHALRGHTGADLVIHDPHTGVLFTGDILFWQRAPTTPHSPSLTHWLAELDELAALDASAVVPGHGPLARSDAPLVQTRAWLAWLDNLLREGVARGATQNELIHTALPEAFARLPLARFELTRSVSHFYRRYEDALWQDTNAPLRPNGEQK</sequence>
<dbReference type="Pfam" id="PF00753">
    <property type="entry name" value="Lactamase_B"/>
    <property type="match status" value="1"/>
</dbReference>
<dbReference type="InterPro" id="IPR001279">
    <property type="entry name" value="Metallo-B-lactamas"/>
</dbReference>
<feature type="chain" id="PRO_5002112031" evidence="2">
    <location>
        <begin position="28"/>
        <end position="322"/>
    </location>
</feature>
<keyword evidence="4" id="KW-0378">Hydrolase</keyword>
<dbReference type="HOGENOM" id="CLU_056342_0_2_6"/>
<evidence type="ECO:0000313" key="4">
    <source>
        <dbReference type="EMBL" id="AJD47862.1"/>
    </source>
</evidence>
<evidence type="ECO:0000256" key="2">
    <source>
        <dbReference type="SAM" id="SignalP"/>
    </source>
</evidence>
<dbReference type="KEGG" id="apac:S7S_07230"/>
<dbReference type="InterPro" id="IPR036866">
    <property type="entry name" value="RibonucZ/Hydroxyglut_hydro"/>
</dbReference>
<comment type="similarity">
    <text evidence="1">Belongs to the metallo-beta-lactamase superfamily. Class-B beta-lactamase family.</text>
</comment>
<dbReference type="STRING" id="391936.S7S_07230"/>
<gene>
    <name evidence="4" type="ORF">S7S_07230</name>
</gene>
<dbReference type="SUPFAM" id="SSF56281">
    <property type="entry name" value="Metallo-hydrolase/oxidoreductase"/>
    <property type="match status" value="1"/>
</dbReference>
<dbReference type="NCBIfam" id="TIGR04558">
    <property type="entry name" value="SoxH_rel_PQQ_1"/>
    <property type="match status" value="1"/>
</dbReference>
<proteinExistence type="inferred from homology"/>
<evidence type="ECO:0000256" key="1">
    <source>
        <dbReference type="ARBA" id="ARBA00005250"/>
    </source>
</evidence>
<organism evidence="4 5">
    <name type="scientific">Isoalcanivorax pacificus W11-5</name>
    <dbReference type="NCBI Taxonomy" id="391936"/>
    <lineage>
        <taxon>Bacteria</taxon>
        <taxon>Pseudomonadati</taxon>
        <taxon>Pseudomonadota</taxon>
        <taxon>Gammaproteobacteria</taxon>
        <taxon>Oceanospirillales</taxon>
        <taxon>Alcanivoracaceae</taxon>
        <taxon>Isoalcanivorax</taxon>
    </lineage>
</organism>
<dbReference type="InterPro" id="IPR030811">
    <property type="entry name" value="SoxH-rel_PQQ_1"/>
</dbReference>
<evidence type="ECO:0000259" key="3">
    <source>
        <dbReference type="SMART" id="SM00849"/>
    </source>
</evidence>
<dbReference type="AlphaFoldDB" id="A0A0B4XNI7"/>
<dbReference type="GO" id="GO:0016787">
    <property type="term" value="F:hydrolase activity"/>
    <property type="evidence" value="ECO:0007669"/>
    <property type="project" value="UniProtKB-KW"/>
</dbReference>
<keyword evidence="5" id="KW-1185">Reference proteome</keyword>
<dbReference type="PANTHER" id="PTHR42951:SF4">
    <property type="entry name" value="ACYL-COENZYME A THIOESTERASE MBLAC2"/>
    <property type="match status" value="1"/>
</dbReference>
<dbReference type="Proteomes" id="UP000006764">
    <property type="component" value="Chromosome"/>
</dbReference>
<feature type="signal peptide" evidence="2">
    <location>
        <begin position="1"/>
        <end position="27"/>
    </location>
</feature>
<dbReference type="RefSeq" id="WP_008739255.1">
    <property type="nucleotide sequence ID" value="NZ_CP004387.1"/>
</dbReference>
<dbReference type="InterPro" id="IPR050855">
    <property type="entry name" value="NDM-1-like"/>
</dbReference>
<dbReference type="PANTHER" id="PTHR42951">
    <property type="entry name" value="METALLO-BETA-LACTAMASE DOMAIN-CONTAINING"/>
    <property type="match status" value="1"/>
</dbReference>